<sequence>MARLKTNRYFMFRLVIFFCICLDTTTSVYIRLPYITAELAAPPELDGENHSAARLKVNSSSRRNYESRVQLVFFLARSFLEANKPFFPIARGILSPAQKFVEGVTNKRSSHHKAVLCLIHCHRVIGRIRKLILHHGPATGKELKDTTKEIRKRDDAIYCKNEGKNYHSFVSS</sequence>
<dbReference type="Proteomes" id="UP000325081">
    <property type="component" value="Unassembled WGS sequence"/>
</dbReference>
<dbReference type="AlphaFoldDB" id="A0A5A7QN40"/>
<gene>
    <name evidence="1" type="ORF">STAS_22865</name>
</gene>
<comment type="caution">
    <text evidence="1">The sequence shown here is derived from an EMBL/GenBank/DDBJ whole genome shotgun (WGS) entry which is preliminary data.</text>
</comment>
<dbReference type="EMBL" id="BKCP01007371">
    <property type="protein sequence ID" value="GER45877.1"/>
    <property type="molecule type" value="Genomic_DNA"/>
</dbReference>
<proteinExistence type="predicted"/>
<keyword evidence="1" id="KW-0670">Pyruvate</keyword>
<reference evidence="2" key="1">
    <citation type="journal article" date="2019" name="Curr. Biol.">
        <title>Genome Sequence of Striga asiatica Provides Insight into the Evolution of Plant Parasitism.</title>
        <authorList>
            <person name="Yoshida S."/>
            <person name="Kim S."/>
            <person name="Wafula E.K."/>
            <person name="Tanskanen J."/>
            <person name="Kim Y.M."/>
            <person name="Honaas L."/>
            <person name="Yang Z."/>
            <person name="Spallek T."/>
            <person name="Conn C.E."/>
            <person name="Ichihashi Y."/>
            <person name="Cheong K."/>
            <person name="Cui S."/>
            <person name="Der J.P."/>
            <person name="Gundlach H."/>
            <person name="Jiao Y."/>
            <person name="Hori C."/>
            <person name="Ishida J.K."/>
            <person name="Kasahara H."/>
            <person name="Kiba T."/>
            <person name="Kim M.S."/>
            <person name="Koo N."/>
            <person name="Laohavisit A."/>
            <person name="Lee Y.H."/>
            <person name="Lumba S."/>
            <person name="McCourt P."/>
            <person name="Mortimer J.C."/>
            <person name="Mutuku J.M."/>
            <person name="Nomura T."/>
            <person name="Sasaki-Sekimoto Y."/>
            <person name="Seto Y."/>
            <person name="Wang Y."/>
            <person name="Wakatake T."/>
            <person name="Sakakibara H."/>
            <person name="Demura T."/>
            <person name="Yamaguchi S."/>
            <person name="Yoneyama K."/>
            <person name="Manabe R.I."/>
            <person name="Nelson D.C."/>
            <person name="Schulman A.H."/>
            <person name="Timko M.P."/>
            <person name="dePamphilis C.W."/>
            <person name="Choi D."/>
            <person name="Shirasu K."/>
        </authorList>
    </citation>
    <scope>NUCLEOTIDE SEQUENCE [LARGE SCALE GENOMIC DNA]</scope>
    <source>
        <strain evidence="2">cv. UVA1</strain>
    </source>
</reference>
<keyword evidence="2" id="KW-1185">Reference proteome</keyword>
<name>A0A5A7QN40_STRAF</name>
<evidence type="ECO:0000313" key="2">
    <source>
        <dbReference type="Proteomes" id="UP000325081"/>
    </source>
</evidence>
<protein>
    <submittedName>
        <fullName evidence="1">Pyruvate dehydrogenase E1 component alpha subunit</fullName>
    </submittedName>
</protein>
<organism evidence="1 2">
    <name type="scientific">Striga asiatica</name>
    <name type="common">Asiatic witchweed</name>
    <name type="synonym">Buchnera asiatica</name>
    <dbReference type="NCBI Taxonomy" id="4170"/>
    <lineage>
        <taxon>Eukaryota</taxon>
        <taxon>Viridiplantae</taxon>
        <taxon>Streptophyta</taxon>
        <taxon>Embryophyta</taxon>
        <taxon>Tracheophyta</taxon>
        <taxon>Spermatophyta</taxon>
        <taxon>Magnoliopsida</taxon>
        <taxon>eudicotyledons</taxon>
        <taxon>Gunneridae</taxon>
        <taxon>Pentapetalae</taxon>
        <taxon>asterids</taxon>
        <taxon>lamiids</taxon>
        <taxon>Lamiales</taxon>
        <taxon>Orobanchaceae</taxon>
        <taxon>Buchnereae</taxon>
        <taxon>Striga</taxon>
    </lineage>
</organism>
<accession>A0A5A7QN40</accession>
<evidence type="ECO:0000313" key="1">
    <source>
        <dbReference type="EMBL" id="GER45877.1"/>
    </source>
</evidence>